<dbReference type="PANTHER" id="PTHR12838:SF0">
    <property type="entry name" value="U3 SMALL NUCLEOLAR RNA-ASSOCIATED PROTEIN 11-RELATED"/>
    <property type="match status" value="1"/>
</dbReference>
<reference evidence="7" key="1">
    <citation type="submission" date="2016-10" db="EMBL/GenBank/DDBJ databases">
        <authorList>
            <person name="Benchimol M."/>
            <person name="Almeida L.G."/>
            <person name="Vasconcelos A.T."/>
            <person name="Perreira-Neves A."/>
            <person name="Rosa I.A."/>
            <person name="Tasca T."/>
            <person name="Bogo M.R."/>
            <person name="de Souza W."/>
        </authorList>
    </citation>
    <scope>NUCLEOTIDE SEQUENCE [LARGE SCALE GENOMIC DNA]</scope>
    <source>
        <strain evidence="7">K</strain>
    </source>
</reference>
<evidence type="ECO:0000256" key="6">
    <source>
        <dbReference type="SAM" id="MobiDB-lite"/>
    </source>
</evidence>
<dbReference type="AlphaFoldDB" id="A0A1J4KBT4"/>
<dbReference type="OrthoDB" id="29058at2759"/>
<gene>
    <name evidence="7" type="ORF">TRFO_01278</name>
</gene>
<dbReference type="GO" id="GO:0006364">
    <property type="term" value="P:rRNA processing"/>
    <property type="evidence" value="ECO:0007669"/>
    <property type="project" value="UniProtKB-KW"/>
</dbReference>
<feature type="region of interest" description="Disordered" evidence="6">
    <location>
        <begin position="156"/>
        <end position="180"/>
    </location>
</feature>
<evidence type="ECO:0000256" key="5">
    <source>
        <dbReference type="SAM" id="Coils"/>
    </source>
</evidence>
<evidence type="ECO:0000256" key="2">
    <source>
        <dbReference type="ARBA" id="ARBA00008105"/>
    </source>
</evidence>
<dbReference type="GeneID" id="94824711"/>
<keyword evidence="5" id="KW-0175">Coiled coil</keyword>
<dbReference type="VEuPathDB" id="TrichDB:TRFO_01278"/>
<proteinExistence type="inferred from homology"/>
<comment type="caution">
    <text evidence="7">The sequence shown here is derived from an EMBL/GenBank/DDBJ whole genome shotgun (WGS) entry which is preliminary data.</text>
</comment>
<sequence length="180" mass="21500">MRAERQHKKDKFLHDLKREAALRNPEEFYFSMITDTKKRDLVETKSKPLKSFTKEQRLLLETRDQDYIQSKLQSHKNQLEKLMMRLPPEPKRPKRIFATIEEALAAKAAEEEAKAKLESEESPEIQKLRAEIAQRKKIVKDLQEVYDEFQLQKDLKDGESKKIEDDDGNISFQWKKERKR</sequence>
<dbReference type="GO" id="GO:0032040">
    <property type="term" value="C:small-subunit processome"/>
    <property type="evidence" value="ECO:0007669"/>
    <property type="project" value="InterPro"/>
</dbReference>
<organism evidence="7 8">
    <name type="scientific">Tritrichomonas foetus</name>
    <dbReference type="NCBI Taxonomy" id="1144522"/>
    <lineage>
        <taxon>Eukaryota</taxon>
        <taxon>Metamonada</taxon>
        <taxon>Parabasalia</taxon>
        <taxon>Tritrichomonadida</taxon>
        <taxon>Tritrichomonadidae</taxon>
        <taxon>Tritrichomonas</taxon>
    </lineage>
</organism>
<name>A0A1J4KBT4_9EUKA</name>
<dbReference type="InterPro" id="IPR007144">
    <property type="entry name" value="SSU_processome_Utp11"/>
</dbReference>
<keyword evidence="8" id="KW-1185">Reference proteome</keyword>
<dbReference type="RefSeq" id="XP_068360292.1">
    <property type="nucleotide sequence ID" value="XM_068490007.1"/>
</dbReference>
<comment type="similarity">
    <text evidence="2">Belongs to the UTP11 family.</text>
</comment>
<protein>
    <submittedName>
        <fullName evidence="7">Utp11 protein</fullName>
    </submittedName>
</protein>
<dbReference type="Proteomes" id="UP000179807">
    <property type="component" value="Unassembled WGS sequence"/>
</dbReference>
<feature type="coiled-coil region" evidence="5">
    <location>
        <begin position="100"/>
        <end position="145"/>
    </location>
</feature>
<dbReference type="PANTHER" id="PTHR12838">
    <property type="entry name" value="U3 SMALL NUCLEOLAR RNA-ASSOCIATED PROTEIN 11"/>
    <property type="match status" value="1"/>
</dbReference>
<dbReference type="EMBL" id="MLAK01000704">
    <property type="protein sequence ID" value="OHT07156.1"/>
    <property type="molecule type" value="Genomic_DNA"/>
</dbReference>
<accession>A0A1J4KBT4</accession>
<comment type="subcellular location">
    <subcellularLocation>
        <location evidence="1">Nucleus</location>
        <location evidence="1">Nucleolus</location>
    </subcellularLocation>
</comment>
<evidence type="ECO:0000256" key="3">
    <source>
        <dbReference type="ARBA" id="ARBA00022552"/>
    </source>
</evidence>
<evidence type="ECO:0000256" key="1">
    <source>
        <dbReference type="ARBA" id="ARBA00004604"/>
    </source>
</evidence>
<keyword evidence="3" id="KW-0698">rRNA processing</keyword>
<evidence type="ECO:0000313" key="8">
    <source>
        <dbReference type="Proteomes" id="UP000179807"/>
    </source>
</evidence>
<evidence type="ECO:0000313" key="7">
    <source>
        <dbReference type="EMBL" id="OHT07156.1"/>
    </source>
</evidence>
<dbReference type="Pfam" id="PF03998">
    <property type="entry name" value="Utp11"/>
    <property type="match status" value="1"/>
</dbReference>
<evidence type="ECO:0000256" key="4">
    <source>
        <dbReference type="ARBA" id="ARBA00023242"/>
    </source>
</evidence>
<keyword evidence="4" id="KW-0539">Nucleus</keyword>